<evidence type="ECO:0000256" key="4">
    <source>
        <dbReference type="ARBA" id="ARBA00022475"/>
    </source>
</evidence>
<organism evidence="11">
    <name type="scientific">Dictyoglomus turgidum</name>
    <dbReference type="NCBI Taxonomy" id="513050"/>
    <lineage>
        <taxon>Bacteria</taxon>
        <taxon>Pseudomonadati</taxon>
        <taxon>Dictyoglomota</taxon>
        <taxon>Dictyoglomia</taxon>
        <taxon>Dictyoglomales</taxon>
        <taxon>Dictyoglomaceae</taxon>
        <taxon>Dictyoglomus</taxon>
    </lineage>
</organism>
<dbReference type="PANTHER" id="PTHR36844">
    <property type="entry name" value="PROTEASE PRSW"/>
    <property type="match status" value="1"/>
</dbReference>
<dbReference type="GO" id="GO:0006508">
    <property type="term" value="P:proteolysis"/>
    <property type="evidence" value="ECO:0007669"/>
    <property type="project" value="UniProtKB-KW"/>
</dbReference>
<comment type="caution">
    <text evidence="11">The sequence shown here is derived from an EMBL/GenBank/DDBJ whole genome shotgun (WGS) entry which is preliminary data.</text>
</comment>
<keyword evidence="4" id="KW-1003">Cell membrane</keyword>
<dbReference type="InterPro" id="IPR023596">
    <property type="entry name" value="Peptidase_PrsW_arch/bac"/>
</dbReference>
<accession>A0A7C3WW08</accession>
<dbReference type="AlphaFoldDB" id="A0A7C3WW08"/>
<evidence type="ECO:0000256" key="7">
    <source>
        <dbReference type="ARBA" id="ARBA00022801"/>
    </source>
</evidence>
<keyword evidence="7" id="KW-0378">Hydrolase</keyword>
<evidence type="ECO:0000256" key="6">
    <source>
        <dbReference type="ARBA" id="ARBA00022692"/>
    </source>
</evidence>
<proteinExistence type="inferred from homology"/>
<gene>
    <name evidence="11" type="ORF">ENV35_05490</name>
</gene>
<dbReference type="GO" id="GO:0005886">
    <property type="term" value="C:plasma membrane"/>
    <property type="evidence" value="ECO:0007669"/>
    <property type="project" value="UniProtKB-SubCell"/>
</dbReference>
<dbReference type="PANTHER" id="PTHR36844:SF1">
    <property type="entry name" value="PROTEASE PRSW"/>
    <property type="match status" value="1"/>
</dbReference>
<feature type="transmembrane region" description="Helical" evidence="10">
    <location>
        <begin position="175"/>
        <end position="203"/>
    </location>
</feature>
<feature type="transmembrane region" description="Helical" evidence="10">
    <location>
        <begin position="104"/>
        <end position="125"/>
    </location>
</feature>
<evidence type="ECO:0000313" key="11">
    <source>
        <dbReference type="EMBL" id="HGB31311.1"/>
    </source>
</evidence>
<dbReference type="InterPro" id="IPR026898">
    <property type="entry name" value="PrsW"/>
</dbReference>
<keyword evidence="5 11" id="KW-0645">Protease</keyword>
<keyword evidence="9 10" id="KW-0472">Membrane</keyword>
<comment type="similarity">
    <text evidence="2">Belongs to the protease PrsW family.</text>
</comment>
<sequence length="231" mass="27039">MNLLLISIAPGIAISWYVYHKDRWNKEPSKTIIYAFILGALISFPSAVLETLIDLFNLFTPYKSLADLFLYTFFRIALIEEGAKYYVIYRFIYPKEEFDEPFDGIVYSVMVSMGFATVENILYVIPGGYIVGFTRALLAVPAHFVFALFMGYAFGLAKFGVKPEKYLTQALFYPVFWHALYDFLILTKIWYLSILILPIVYLVGRWIWKRGHRLIILEKWEENEYDQSNTF</sequence>
<protein>
    <recommendedName>
        <fullName evidence="3">Protease PrsW</fullName>
    </recommendedName>
</protein>
<comment type="subcellular location">
    <subcellularLocation>
        <location evidence="1">Cell membrane</location>
        <topology evidence="1">Multi-pass membrane protein</topology>
    </subcellularLocation>
</comment>
<feature type="transmembrane region" description="Helical" evidence="10">
    <location>
        <begin position="31"/>
        <end position="56"/>
    </location>
</feature>
<dbReference type="Pfam" id="PF13367">
    <property type="entry name" value="PrsW-protease"/>
    <property type="match status" value="1"/>
</dbReference>
<evidence type="ECO:0000256" key="3">
    <source>
        <dbReference type="ARBA" id="ARBA00018997"/>
    </source>
</evidence>
<dbReference type="GO" id="GO:0008237">
    <property type="term" value="F:metallopeptidase activity"/>
    <property type="evidence" value="ECO:0007669"/>
    <property type="project" value="UniProtKB-KW"/>
</dbReference>
<keyword evidence="11" id="KW-0482">Metalloprotease</keyword>
<dbReference type="EMBL" id="DTGA01000130">
    <property type="protein sequence ID" value="HGB31311.1"/>
    <property type="molecule type" value="Genomic_DNA"/>
</dbReference>
<evidence type="ECO:0000256" key="1">
    <source>
        <dbReference type="ARBA" id="ARBA00004651"/>
    </source>
</evidence>
<keyword evidence="6 10" id="KW-0812">Transmembrane</keyword>
<evidence type="ECO:0000256" key="5">
    <source>
        <dbReference type="ARBA" id="ARBA00022670"/>
    </source>
</evidence>
<reference evidence="11" key="1">
    <citation type="journal article" date="2020" name="mSystems">
        <title>Genome- and Community-Level Interaction Insights into Carbon Utilization and Element Cycling Functions of Hydrothermarchaeota in Hydrothermal Sediment.</title>
        <authorList>
            <person name="Zhou Z."/>
            <person name="Liu Y."/>
            <person name="Xu W."/>
            <person name="Pan J."/>
            <person name="Luo Z.H."/>
            <person name="Li M."/>
        </authorList>
    </citation>
    <scope>NUCLEOTIDE SEQUENCE [LARGE SCALE GENOMIC DNA]</scope>
    <source>
        <strain evidence="11">SpSt-751</strain>
    </source>
</reference>
<evidence type="ECO:0000256" key="2">
    <source>
        <dbReference type="ARBA" id="ARBA00009165"/>
    </source>
</evidence>
<evidence type="ECO:0000256" key="8">
    <source>
        <dbReference type="ARBA" id="ARBA00022989"/>
    </source>
</evidence>
<name>A0A7C3WW08_9BACT</name>
<feature type="transmembrane region" description="Helical" evidence="10">
    <location>
        <begin position="137"/>
        <end position="155"/>
    </location>
</feature>
<keyword evidence="8 10" id="KW-1133">Transmembrane helix</keyword>
<dbReference type="PIRSF" id="PIRSF016933">
    <property type="entry name" value="PrsW"/>
    <property type="match status" value="1"/>
</dbReference>
<evidence type="ECO:0000256" key="9">
    <source>
        <dbReference type="ARBA" id="ARBA00023136"/>
    </source>
</evidence>
<evidence type="ECO:0000256" key="10">
    <source>
        <dbReference type="SAM" id="Phobius"/>
    </source>
</evidence>